<sequence>MPEKRARQFFVPRAAAQGLRRLNRGVVLAAASARLVARLPSFSTDRG</sequence>
<dbReference type="Proteomes" id="UP000254764">
    <property type="component" value="Unassembled WGS sequence"/>
</dbReference>
<name>A0A376ACD7_9HYPH</name>
<reference evidence="2" key="1">
    <citation type="submission" date="2018-07" db="EMBL/GenBank/DDBJ databases">
        <authorList>
            <person name="Peiro R."/>
            <person name="Begona"/>
            <person name="Cbmso G."/>
            <person name="Lopez M."/>
            <person name="Gonzalez S."/>
        </authorList>
    </citation>
    <scope>NUCLEOTIDE SEQUENCE [LARGE SCALE GENOMIC DNA]</scope>
</reference>
<proteinExistence type="predicted"/>
<dbReference type="AlphaFoldDB" id="A0A376ACD7"/>
<gene>
    <name evidence="1" type="ORF">RHIZ70_1106</name>
</gene>
<protein>
    <submittedName>
        <fullName evidence="1">Uncharacterized protein</fullName>
    </submittedName>
</protein>
<dbReference type="EMBL" id="UEYP01000001">
    <property type="protein sequence ID" value="SSC65398.1"/>
    <property type="molecule type" value="Genomic_DNA"/>
</dbReference>
<evidence type="ECO:0000313" key="2">
    <source>
        <dbReference type="Proteomes" id="UP000254764"/>
    </source>
</evidence>
<accession>A0A376ACD7</accession>
<keyword evidence="2" id="KW-1185">Reference proteome</keyword>
<organism evidence="1 2">
    <name type="scientific">Ciceribacter selenitireducens ATCC BAA-1503</name>
    <dbReference type="NCBI Taxonomy" id="1336235"/>
    <lineage>
        <taxon>Bacteria</taxon>
        <taxon>Pseudomonadati</taxon>
        <taxon>Pseudomonadota</taxon>
        <taxon>Alphaproteobacteria</taxon>
        <taxon>Hyphomicrobiales</taxon>
        <taxon>Rhizobiaceae</taxon>
        <taxon>Ciceribacter</taxon>
    </lineage>
</organism>
<evidence type="ECO:0000313" key="1">
    <source>
        <dbReference type="EMBL" id="SSC65398.1"/>
    </source>
</evidence>